<keyword evidence="1" id="KW-0472">Membrane</keyword>
<feature type="domain" description="FecR protein" evidence="2">
    <location>
        <begin position="181"/>
        <end position="272"/>
    </location>
</feature>
<dbReference type="Gene3D" id="3.55.50.30">
    <property type="match status" value="1"/>
</dbReference>
<evidence type="ECO:0000259" key="3">
    <source>
        <dbReference type="Pfam" id="PF16344"/>
    </source>
</evidence>
<dbReference type="Pfam" id="PF04773">
    <property type="entry name" value="FecR"/>
    <property type="match status" value="1"/>
</dbReference>
<dbReference type="Pfam" id="PF16344">
    <property type="entry name" value="FecR_C"/>
    <property type="match status" value="1"/>
</dbReference>
<proteinExistence type="predicted"/>
<name>A0AAE3MDP6_9BACT</name>
<evidence type="ECO:0000256" key="1">
    <source>
        <dbReference type="SAM" id="Phobius"/>
    </source>
</evidence>
<dbReference type="Gene3D" id="2.60.120.1440">
    <property type="match status" value="1"/>
</dbReference>
<evidence type="ECO:0000313" key="5">
    <source>
        <dbReference type="Proteomes" id="UP001207408"/>
    </source>
</evidence>
<dbReference type="FunFam" id="2.60.120.1440:FF:000001">
    <property type="entry name" value="Putative anti-sigma factor"/>
    <property type="match status" value="1"/>
</dbReference>
<dbReference type="RefSeq" id="WP_301198917.1">
    <property type="nucleotide sequence ID" value="NZ_JAPDPI010000012.1"/>
</dbReference>
<keyword evidence="1" id="KW-1133">Transmembrane helix</keyword>
<gene>
    <name evidence="4" type="ORF">OM074_07890</name>
</gene>
<dbReference type="EMBL" id="JAPDPI010000012">
    <property type="protein sequence ID" value="MCW3805546.1"/>
    <property type="molecule type" value="Genomic_DNA"/>
</dbReference>
<accession>A0AAE3MDP6</accession>
<dbReference type="AlphaFoldDB" id="A0AAE3MDP6"/>
<keyword evidence="1" id="KW-0812">Transmembrane</keyword>
<reference evidence="4" key="1">
    <citation type="submission" date="2022-10" db="EMBL/GenBank/DDBJ databases">
        <authorList>
            <person name="Yu W.X."/>
        </authorList>
    </citation>
    <scope>NUCLEOTIDE SEQUENCE</scope>
    <source>
        <strain evidence="4">D04</strain>
    </source>
</reference>
<protein>
    <submittedName>
        <fullName evidence="4">DUF4974 domain-containing protein</fullName>
    </submittedName>
</protein>
<organism evidence="4 5">
    <name type="scientific">Plebeiibacterium marinum</name>
    <dbReference type="NCBI Taxonomy" id="2992111"/>
    <lineage>
        <taxon>Bacteria</taxon>
        <taxon>Pseudomonadati</taxon>
        <taxon>Bacteroidota</taxon>
        <taxon>Bacteroidia</taxon>
        <taxon>Marinilabiliales</taxon>
        <taxon>Marinilabiliaceae</taxon>
        <taxon>Plebeiibacterium</taxon>
    </lineage>
</organism>
<dbReference type="InterPro" id="IPR032508">
    <property type="entry name" value="FecR_C"/>
</dbReference>
<sequence>MENNIDFVIIWKKIHDKLSDSQEKEFNTWLNADSSHEEFFEKILHYHKTGEVKNYRDLDFINVWNSIEPRLKDHNDKKIPDWIKISVSVAATVLIMLSVYLVVNINHQDSRLTANEMTIPPGSSKARLIFDDGESVDLVHGRDFHGEVDGAKISNQGNQISYTGSQGIKGTEVKYNTLEIPRGAEYFVILSDSTKVWLNSDSRLRYPTAFVGDVRQVELEGEAYFEVAKNKSMPFRVQTQGQVVEVLGTEFNLCSYKENELIYTTLVEGKVKVFSKDNPELTQTLVPGYQSYMYKNSRDISVRKVDVKKYTAWKEGVFYFKNENLETMMHTLSRWYDIEVVFEGDSKRNLKFTGEIKRYENLEQMLHLIEQTQEVHFEMKGKEIRIK</sequence>
<evidence type="ECO:0000313" key="4">
    <source>
        <dbReference type="EMBL" id="MCW3805546.1"/>
    </source>
</evidence>
<feature type="transmembrane region" description="Helical" evidence="1">
    <location>
        <begin position="82"/>
        <end position="103"/>
    </location>
</feature>
<dbReference type="PANTHER" id="PTHR30273:SF2">
    <property type="entry name" value="PROTEIN FECR"/>
    <property type="match status" value="1"/>
</dbReference>
<feature type="domain" description="Protein FecR C-terminal" evidence="3">
    <location>
        <begin position="318"/>
        <end position="386"/>
    </location>
</feature>
<comment type="caution">
    <text evidence="4">The sequence shown here is derived from an EMBL/GenBank/DDBJ whole genome shotgun (WGS) entry which is preliminary data.</text>
</comment>
<dbReference type="PANTHER" id="PTHR30273">
    <property type="entry name" value="PERIPLASMIC SIGNAL SENSOR AND SIGMA FACTOR ACTIVATOR FECR-RELATED"/>
    <property type="match status" value="1"/>
</dbReference>
<evidence type="ECO:0000259" key="2">
    <source>
        <dbReference type="Pfam" id="PF04773"/>
    </source>
</evidence>
<dbReference type="GO" id="GO:0016989">
    <property type="term" value="F:sigma factor antagonist activity"/>
    <property type="evidence" value="ECO:0007669"/>
    <property type="project" value="TreeGrafter"/>
</dbReference>
<dbReference type="Proteomes" id="UP001207408">
    <property type="component" value="Unassembled WGS sequence"/>
</dbReference>
<keyword evidence="5" id="KW-1185">Reference proteome</keyword>
<dbReference type="InterPro" id="IPR012373">
    <property type="entry name" value="Ferrdict_sens_TM"/>
</dbReference>
<dbReference type="InterPro" id="IPR006860">
    <property type="entry name" value="FecR"/>
</dbReference>